<dbReference type="AlphaFoldDB" id="A0A9P4P9T1"/>
<name>A0A9P4P9T1_9PLEO</name>
<keyword evidence="3" id="KW-1185">Reference proteome</keyword>
<organism evidence="2 3">
    <name type="scientific">Karstenula rhodostoma CBS 690.94</name>
    <dbReference type="NCBI Taxonomy" id="1392251"/>
    <lineage>
        <taxon>Eukaryota</taxon>
        <taxon>Fungi</taxon>
        <taxon>Dikarya</taxon>
        <taxon>Ascomycota</taxon>
        <taxon>Pezizomycotina</taxon>
        <taxon>Dothideomycetes</taxon>
        <taxon>Pleosporomycetidae</taxon>
        <taxon>Pleosporales</taxon>
        <taxon>Massarineae</taxon>
        <taxon>Didymosphaeriaceae</taxon>
        <taxon>Karstenula</taxon>
    </lineage>
</organism>
<feature type="compositionally biased region" description="Polar residues" evidence="1">
    <location>
        <begin position="93"/>
        <end position="123"/>
    </location>
</feature>
<evidence type="ECO:0000313" key="2">
    <source>
        <dbReference type="EMBL" id="KAF2441040.1"/>
    </source>
</evidence>
<dbReference type="OrthoDB" id="3796090at2759"/>
<protein>
    <submittedName>
        <fullName evidence="2">Uncharacterized protein</fullName>
    </submittedName>
</protein>
<feature type="region of interest" description="Disordered" evidence="1">
    <location>
        <begin position="75"/>
        <end position="206"/>
    </location>
</feature>
<evidence type="ECO:0000313" key="3">
    <source>
        <dbReference type="Proteomes" id="UP000799764"/>
    </source>
</evidence>
<dbReference type="Proteomes" id="UP000799764">
    <property type="component" value="Unassembled WGS sequence"/>
</dbReference>
<reference evidence="2" key="1">
    <citation type="journal article" date="2020" name="Stud. Mycol.">
        <title>101 Dothideomycetes genomes: a test case for predicting lifestyles and emergence of pathogens.</title>
        <authorList>
            <person name="Haridas S."/>
            <person name="Albert R."/>
            <person name="Binder M."/>
            <person name="Bloem J."/>
            <person name="Labutti K."/>
            <person name="Salamov A."/>
            <person name="Andreopoulos B."/>
            <person name="Baker S."/>
            <person name="Barry K."/>
            <person name="Bills G."/>
            <person name="Bluhm B."/>
            <person name="Cannon C."/>
            <person name="Castanera R."/>
            <person name="Culley D."/>
            <person name="Daum C."/>
            <person name="Ezra D."/>
            <person name="Gonzalez J."/>
            <person name="Henrissat B."/>
            <person name="Kuo A."/>
            <person name="Liang C."/>
            <person name="Lipzen A."/>
            <person name="Lutzoni F."/>
            <person name="Magnuson J."/>
            <person name="Mondo S."/>
            <person name="Nolan M."/>
            <person name="Ohm R."/>
            <person name="Pangilinan J."/>
            <person name="Park H.-J."/>
            <person name="Ramirez L."/>
            <person name="Alfaro M."/>
            <person name="Sun H."/>
            <person name="Tritt A."/>
            <person name="Yoshinaga Y."/>
            <person name="Zwiers L.-H."/>
            <person name="Turgeon B."/>
            <person name="Goodwin S."/>
            <person name="Spatafora J."/>
            <person name="Crous P."/>
            <person name="Grigoriev I."/>
        </authorList>
    </citation>
    <scope>NUCLEOTIDE SEQUENCE</scope>
    <source>
        <strain evidence="2">CBS 690.94</strain>
    </source>
</reference>
<evidence type="ECO:0000256" key="1">
    <source>
        <dbReference type="SAM" id="MobiDB-lite"/>
    </source>
</evidence>
<accession>A0A9P4P9T1</accession>
<comment type="caution">
    <text evidence="2">The sequence shown here is derived from an EMBL/GenBank/DDBJ whole genome shotgun (WGS) entry which is preliminary data.</text>
</comment>
<sequence>MQRRAQFHSSLPISCCSPFTSTRACCLFTPLQLNKQLFTASFAKPTPLALDLIHIRNAMALGGYKRVARASLFAQQRVQKRSKTRHSEGQDVNRAQPSSNTAHKQKTSVEVAQTNSPLGSPVSQKKEKPKLSTPEKERLQASEPWNAEKQRLQNEKRKKFKKLKKRQRRQERRKQSQNEPKTKPVENVEDTVGMPKEGAALEASEPARASDILDFPIQVAEVNEGLKYDLAVKFGWMDPEDNSGSIQNQFIDSAFEDDHPPQVERNNAVTDKPDTSQELHPSLYQSPPNEYRPHTPRNSPPTQEPITPTRPIRTPDVLVVTPSRRRPSPQLEFIVTPKSSTVARAAASMLVSLKSRTARMNTQIAGFHTILLGLQNKQSSPAQAAPKALAAKVKVIRKIITAMEKHSNQVFVLELALRDLVDEGDDDLAESLGKTEVEFAELVEVYERKMRRLMGKLSPEALEKTLEEFGDPPVG</sequence>
<dbReference type="EMBL" id="MU001506">
    <property type="protein sequence ID" value="KAF2441040.1"/>
    <property type="molecule type" value="Genomic_DNA"/>
</dbReference>
<feature type="compositionally biased region" description="Low complexity" evidence="1">
    <location>
        <begin position="304"/>
        <end position="314"/>
    </location>
</feature>
<proteinExistence type="predicted"/>
<feature type="compositionally biased region" description="Basic and acidic residues" evidence="1">
    <location>
        <begin position="124"/>
        <end position="155"/>
    </location>
</feature>
<feature type="compositionally biased region" description="Basic and acidic residues" evidence="1">
    <location>
        <begin position="173"/>
        <end position="186"/>
    </location>
</feature>
<feature type="compositionally biased region" description="Basic residues" evidence="1">
    <location>
        <begin position="156"/>
        <end position="172"/>
    </location>
</feature>
<gene>
    <name evidence="2" type="ORF">P171DRAFT_87450</name>
</gene>
<feature type="region of interest" description="Disordered" evidence="1">
    <location>
        <begin position="256"/>
        <end position="314"/>
    </location>
</feature>
<feature type="compositionally biased region" description="Polar residues" evidence="1">
    <location>
        <begin position="278"/>
        <end position="288"/>
    </location>
</feature>